<dbReference type="AlphaFoldDB" id="A0AAN8YUW1"/>
<dbReference type="EMBL" id="JBAMMX010000027">
    <property type="protein sequence ID" value="KAK6913290.1"/>
    <property type="molecule type" value="Genomic_DNA"/>
</dbReference>
<protein>
    <submittedName>
        <fullName evidence="1">Uncharacterized protein</fullName>
    </submittedName>
</protein>
<gene>
    <name evidence="1" type="ORF">RJ641_022891</name>
</gene>
<proteinExistence type="predicted"/>
<dbReference type="PANTHER" id="PTHR34133:SF8">
    <property type="entry name" value="OS07G0633000 PROTEIN"/>
    <property type="match status" value="1"/>
</dbReference>
<evidence type="ECO:0000313" key="1">
    <source>
        <dbReference type="EMBL" id="KAK6913290.1"/>
    </source>
</evidence>
<evidence type="ECO:0000313" key="2">
    <source>
        <dbReference type="Proteomes" id="UP001370490"/>
    </source>
</evidence>
<name>A0AAN8YUW1_9MAGN</name>
<reference evidence="1 2" key="1">
    <citation type="submission" date="2023-12" db="EMBL/GenBank/DDBJ databases">
        <title>A high-quality genome assembly for Dillenia turbinata (Dilleniales).</title>
        <authorList>
            <person name="Chanderbali A."/>
        </authorList>
    </citation>
    <scope>NUCLEOTIDE SEQUENCE [LARGE SCALE GENOMIC DNA]</scope>
    <source>
        <strain evidence="1">LSX21</strain>
        <tissue evidence="1">Leaf</tissue>
    </source>
</reference>
<keyword evidence="2" id="KW-1185">Reference proteome</keyword>
<accession>A0AAN8YUW1</accession>
<dbReference type="InterPro" id="IPR018971">
    <property type="entry name" value="DUF1997"/>
</dbReference>
<dbReference type="Pfam" id="PF09366">
    <property type="entry name" value="DUF1997"/>
    <property type="match status" value="1"/>
</dbReference>
<dbReference type="Proteomes" id="UP001370490">
    <property type="component" value="Unassembled WGS sequence"/>
</dbReference>
<organism evidence="1 2">
    <name type="scientific">Dillenia turbinata</name>
    <dbReference type="NCBI Taxonomy" id="194707"/>
    <lineage>
        <taxon>Eukaryota</taxon>
        <taxon>Viridiplantae</taxon>
        <taxon>Streptophyta</taxon>
        <taxon>Embryophyta</taxon>
        <taxon>Tracheophyta</taxon>
        <taxon>Spermatophyta</taxon>
        <taxon>Magnoliopsida</taxon>
        <taxon>eudicotyledons</taxon>
        <taxon>Gunneridae</taxon>
        <taxon>Pentapetalae</taxon>
        <taxon>Dilleniales</taxon>
        <taxon>Dilleniaceae</taxon>
        <taxon>Dillenia</taxon>
    </lineage>
</organism>
<comment type="caution">
    <text evidence="1">The sequence shown here is derived from an EMBL/GenBank/DDBJ whole genome shotgun (WGS) entry which is preliminary data.</text>
</comment>
<dbReference type="PANTHER" id="PTHR34133">
    <property type="entry name" value="OS07G0633000 PROTEIN"/>
    <property type="match status" value="1"/>
</dbReference>
<sequence>MGEIVARNSFLPHRSHSISGVERRGLLMRQNSQARIVNKLTTNLRKLTSKMSTDIPIYELPGASFDHYLEDKPRVFKAIFPDKPRSQQLNEEEWRIQMLPIHFLFLTVRPVVDLRLRCKSEGKDYPPQVPFDVTKLIELDITRWELKGLESMFKPTNFVLGVNGILYPDRRQARTRLKGQLEMSISASLPPVLAMVNDRVLQGVAESVLEGLLQNMKNKVNGSLLADYGKFKMEMSSRK</sequence>